<dbReference type="OrthoDB" id="1903040at2759"/>
<sequence>MVILTPKHQKTLKNSPFSSTFISSSSQPYHFPPPASSLISIKTLFFFPAMGLRNSKPNAAEGDALPAKTLPRIVAKFDELKKHKNAESTLSKKKLLKCADEEDGKSQSSPENESGQKVSSSQEIQKPKEEMVAQVTAAEKLSRVAPMPNSEGKVMEENHPNKDNTEQNRDVDPNQDKWNHDVKMVEAEMKTEEDKSAKLEGEPRKEKDQEMGAKGDENDDDSDDEVGRLIRPGSPSFRIYCIDPEKKKDGECCKMHQKTLSLNSVETFTSTNSNQVFRESASIPKRKGSKKRFGAVRTLIKVESSHGQYGE</sequence>
<accession>V7CP46</accession>
<feature type="region of interest" description="Disordered" evidence="1">
    <location>
        <begin position="97"/>
        <end position="235"/>
    </location>
</feature>
<gene>
    <name evidence="2" type="ORF">PHAVU_002G283500g</name>
</gene>
<dbReference type="EMBL" id="CM002289">
    <property type="protein sequence ID" value="ESW31982.1"/>
    <property type="molecule type" value="Genomic_DNA"/>
</dbReference>
<name>V7CP46_PHAVU</name>
<reference evidence="3" key="1">
    <citation type="journal article" date="2014" name="Nat. Genet.">
        <title>A reference genome for common bean and genome-wide analysis of dual domestications.</title>
        <authorList>
            <person name="Schmutz J."/>
            <person name="McClean P.E."/>
            <person name="Mamidi S."/>
            <person name="Wu G.A."/>
            <person name="Cannon S.B."/>
            <person name="Grimwood J."/>
            <person name="Jenkins J."/>
            <person name="Shu S."/>
            <person name="Song Q."/>
            <person name="Chavarro C."/>
            <person name="Torres-Torres M."/>
            <person name="Geffroy V."/>
            <person name="Moghaddam S.M."/>
            <person name="Gao D."/>
            <person name="Abernathy B."/>
            <person name="Barry K."/>
            <person name="Blair M."/>
            <person name="Brick M.A."/>
            <person name="Chovatia M."/>
            <person name="Gepts P."/>
            <person name="Goodstein D.M."/>
            <person name="Gonzales M."/>
            <person name="Hellsten U."/>
            <person name="Hyten D.L."/>
            <person name="Jia G."/>
            <person name="Kelly J.D."/>
            <person name="Kudrna D."/>
            <person name="Lee R."/>
            <person name="Richard M.M."/>
            <person name="Miklas P.N."/>
            <person name="Osorno J.M."/>
            <person name="Rodrigues J."/>
            <person name="Thareau V."/>
            <person name="Urrea C.A."/>
            <person name="Wang M."/>
            <person name="Yu Y."/>
            <person name="Zhang M."/>
            <person name="Wing R.A."/>
            <person name="Cregan P.B."/>
            <person name="Rokhsar D.S."/>
            <person name="Jackson S.A."/>
        </authorList>
    </citation>
    <scope>NUCLEOTIDE SEQUENCE [LARGE SCALE GENOMIC DNA]</scope>
    <source>
        <strain evidence="3">cv. G19833</strain>
    </source>
</reference>
<dbReference type="Proteomes" id="UP000000226">
    <property type="component" value="Chromosome 2"/>
</dbReference>
<evidence type="ECO:0000313" key="3">
    <source>
        <dbReference type="Proteomes" id="UP000000226"/>
    </source>
</evidence>
<organism evidence="2 3">
    <name type="scientific">Phaseolus vulgaris</name>
    <name type="common">Kidney bean</name>
    <name type="synonym">French bean</name>
    <dbReference type="NCBI Taxonomy" id="3885"/>
    <lineage>
        <taxon>Eukaryota</taxon>
        <taxon>Viridiplantae</taxon>
        <taxon>Streptophyta</taxon>
        <taxon>Embryophyta</taxon>
        <taxon>Tracheophyta</taxon>
        <taxon>Spermatophyta</taxon>
        <taxon>Magnoliopsida</taxon>
        <taxon>eudicotyledons</taxon>
        <taxon>Gunneridae</taxon>
        <taxon>Pentapetalae</taxon>
        <taxon>rosids</taxon>
        <taxon>fabids</taxon>
        <taxon>Fabales</taxon>
        <taxon>Fabaceae</taxon>
        <taxon>Papilionoideae</taxon>
        <taxon>50 kb inversion clade</taxon>
        <taxon>NPAAA clade</taxon>
        <taxon>indigoferoid/millettioid clade</taxon>
        <taxon>Phaseoleae</taxon>
        <taxon>Phaseolus</taxon>
    </lineage>
</organism>
<feature type="compositionally biased region" description="Basic and acidic residues" evidence="1">
    <location>
        <begin position="153"/>
        <end position="216"/>
    </location>
</feature>
<evidence type="ECO:0000313" key="2">
    <source>
        <dbReference type="EMBL" id="ESW31982.1"/>
    </source>
</evidence>
<dbReference type="OMA" id="MEENHPN"/>
<dbReference type="Gramene" id="ESW31982">
    <property type="protein sequence ID" value="ESW31982"/>
    <property type="gene ID" value="PHAVU_002G283500g"/>
</dbReference>
<evidence type="ECO:0000256" key="1">
    <source>
        <dbReference type="SAM" id="MobiDB-lite"/>
    </source>
</evidence>
<proteinExistence type="predicted"/>
<protein>
    <submittedName>
        <fullName evidence="2">Uncharacterized protein</fullName>
    </submittedName>
</protein>
<keyword evidence="3" id="KW-1185">Reference proteome</keyword>
<feature type="compositionally biased region" description="Polar residues" evidence="1">
    <location>
        <begin position="106"/>
        <end position="124"/>
    </location>
</feature>
<dbReference type="AlphaFoldDB" id="V7CP46"/>